<keyword evidence="2" id="KW-1185">Reference proteome</keyword>
<evidence type="ECO:0000313" key="2">
    <source>
        <dbReference type="Proteomes" id="UP001165960"/>
    </source>
</evidence>
<gene>
    <name evidence="1" type="ORF">DSO57_1026096</name>
</gene>
<name>A0ACC2S3V4_9FUNG</name>
<dbReference type="Proteomes" id="UP001165960">
    <property type="component" value="Unassembled WGS sequence"/>
</dbReference>
<proteinExistence type="predicted"/>
<accession>A0ACC2S3V4</accession>
<dbReference type="EMBL" id="QTSX02005830">
    <property type="protein sequence ID" value="KAJ9057067.1"/>
    <property type="molecule type" value="Genomic_DNA"/>
</dbReference>
<evidence type="ECO:0000313" key="1">
    <source>
        <dbReference type="EMBL" id="KAJ9057067.1"/>
    </source>
</evidence>
<organism evidence="1 2">
    <name type="scientific">Entomophthora muscae</name>
    <dbReference type="NCBI Taxonomy" id="34485"/>
    <lineage>
        <taxon>Eukaryota</taxon>
        <taxon>Fungi</taxon>
        <taxon>Fungi incertae sedis</taxon>
        <taxon>Zoopagomycota</taxon>
        <taxon>Entomophthoromycotina</taxon>
        <taxon>Entomophthoromycetes</taxon>
        <taxon>Entomophthorales</taxon>
        <taxon>Entomophthoraceae</taxon>
        <taxon>Entomophthora</taxon>
    </lineage>
</organism>
<protein>
    <submittedName>
        <fullName evidence="1">Uncharacterized protein</fullName>
    </submittedName>
</protein>
<comment type="caution">
    <text evidence="1">The sequence shown here is derived from an EMBL/GenBank/DDBJ whole genome shotgun (WGS) entry which is preliminary data.</text>
</comment>
<reference evidence="1" key="1">
    <citation type="submission" date="2022-04" db="EMBL/GenBank/DDBJ databases">
        <title>Genome of the entomopathogenic fungus Entomophthora muscae.</title>
        <authorList>
            <person name="Elya C."/>
            <person name="Lovett B.R."/>
            <person name="Lee E."/>
            <person name="Macias A.M."/>
            <person name="Hajek A.E."/>
            <person name="De Bivort B.L."/>
            <person name="Kasson M.T."/>
            <person name="De Fine Licht H.H."/>
            <person name="Stajich J.E."/>
        </authorList>
    </citation>
    <scope>NUCLEOTIDE SEQUENCE</scope>
    <source>
        <strain evidence="1">Berkeley</strain>
    </source>
</reference>
<sequence length="93" mass="10473">MKLNNKNTYLVQGLDKHKQDKVLHPNQLRPHKAQKRQCKTALPATKQQLVHYTAWAPNNLPDDLPPDEANLQPGGGVKTAGLPAVEDPEWIRH</sequence>